<feature type="domain" description="EamA" evidence="7">
    <location>
        <begin position="31"/>
        <end position="161"/>
    </location>
</feature>
<dbReference type="Proteomes" id="UP000535182">
    <property type="component" value="Unassembled WGS sequence"/>
</dbReference>
<evidence type="ECO:0000313" key="9">
    <source>
        <dbReference type="Proteomes" id="UP000535182"/>
    </source>
</evidence>
<feature type="transmembrane region" description="Helical" evidence="6">
    <location>
        <begin position="270"/>
        <end position="289"/>
    </location>
</feature>
<name>A0A9X0QEK2_9BACT</name>
<dbReference type="EMBL" id="JACHEB010000005">
    <property type="protein sequence ID" value="MBB5328967.1"/>
    <property type="molecule type" value="Genomic_DNA"/>
</dbReference>
<dbReference type="PANTHER" id="PTHR32322:SF2">
    <property type="entry name" value="EAMA DOMAIN-CONTAINING PROTEIN"/>
    <property type="match status" value="1"/>
</dbReference>
<feature type="transmembrane region" description="Helical" evidence="6">
    <location>
        <begin position="88"/>
        <end position="109"/>
    </location>
</feature>
<gene>
    <name evidence="8" type="ORF">HDF14_002583</name>
</gene>
<feature type="transmembrane region" description="Helical" evidence="6">
    <location>
        <begin position="203"/>
        <end position="225"/>
    </location>
</feature>
<keyword evidence="9" id="KW-1185">Reference proteome</keyword>
<keyword evidence="3 6" id="KW-0812">Transmembrane</keyword>
<protein>
    <submittedName>
        <fullName evidence="8">Drug/metabolite transporter (DMT)-like permease</fullName>
    </submittedName>
</protein>
<organism evidence="8 9">
    <name type="scientific">Tunturiibacter gelidiferens</name>
    <dbReference type="NCBI Taxonomy" id="3069689"/>
    <lineage>
        <taxon>Bacteria</taxon>
        <taxon>Pseudomonadati</taxon>
        <taxon>Acidobacteriota</taxon>
        <taxon>Terriglobia</taxon>
        <taxon>Terriglobales</taxon>
        <taxon>Acidobacteriaceae</taxon>
        <taxon>Tunturiibacter</taxon>
    </lineage>
</organism>
<reference evidence="8 9" key="1">
    <citation type="submission" date="2020-08" db="EMBL/GenBank/DDBJ databases">
        <title>Genomic Encyclopedia of Type Strains, Phase IV (KMG-V): Genome sequencing to study the core and pangenomes of soil and plant-associated prokaryotes.</title>
        <authorList>
            <person name="Whitman W."/>
        </authorList>
    </citation>
    <scope>NUCLEOTIDE SEQUENCE [LARGE SCALE GENOMIC DNA]</scope>
    <source>
        <strain evidence="8 9">X5P2</strain>
    </source>
</reference>
<dbReference type="PANTHER" id="PTHR32322">
    <property type="entry name" value="INNER MEMBRANE TRANSPORTER"/>
    <property type="match status" value="1"/>
</dbReference>
<evidence type="ECO:0000256" key="5">
    <source>
        <dbReference type="ARBA" id="ARBA00023136"/>
    </source>
</evidence>
<proteinExistence type="inferred from homology"/>
<dbReference type="Pfam" id="PF00892">
    <property type="entry name" value="EamA"/>
    <property type="match status" value="2"/>
</dbReference>
<keyword evidence="5 6" id="KW-0472">Membrane</keyword>
<sequence>MNAGAEALAEARYHGGMPAQSAPNRTRIFLSFACVYLFWGSTYLAMRYGVEVLPPFVLGSSRFLMAGVLMLAGAALLRMKVWPSRQEVVRLVVIGVLMLGCGNTSVIWSEQYLPTGLAALIVAVIPLYAALIEIFLPRGEGLRVKGWIGVCMGFAGLVFLLWPGLREGLRGDSRQIIAAAVLLGGALCWTSASVISRRSTFRLGGFVVAGWEMLFGGVFNVLMMLATKGYHGAQWGFQAWASTLYLVTFGSILTYSAYVYLLNHVAVSKVATYAYVNPVIAVILGVIFLKERFVVVEYIGMAAILVAVFLVTSSKMKTGAPTVVDEDVAAGLEA</sequence>
<evidence type="ECO:0000256" key="4">
    <source>
        <dbReference type="ARBA" id="ARBA00022989"/>
    </source>
</evidence>
<feature type="transmembrane region" description="Helical" evidence="6">
    <location>
        <begin position="28"/>
        <end position="46"/>
    </location>
</feature>
<feature type="transmembrane region" description="Helical" evidence="6">
    <location>
        <begin position="115"/>
        <end position="135"/>
    </location>
</feature>
<feature type="transmembrane region" description="Helical" evidence="6">
    <location>
        <begin position="52"/>
        <end position="76"/>
    </location>
</feature>
<dbReference type="AlphaFoldDB" id="A0A9X0QEK2"/>
<feature type="transmembrane region" description="Helical" evidence="6">
    <location>
        <begin position="237"/>
        <end position="258"/>
    </location>
</feature>
<evidence type="ECO:0000259" key="7">
    <source>
        <dbReference type="Pfam" id="PF00892"/>
    </source>
</evidence>
<dbReference type="InterPro" id="IPR050638">
    <property type="entry name" value="AA-Vitamin_Transporters"/>
</dbReference>
<dbReference type="SUPFAM" id="SSF103481">
    <property type="entry name" value="Multidrug resistance efflux transporter EmrE"/>
    <property type="match status" value="2"/>
</dbReference>
<evidence type="ECO:0000256" key="1">
    <source>
        <dbReference type="ARBA" id="ARBA00004141"/>
    </source>
</evidence>
<dbReference type="InterPro" id="IPR037185">
    <property type="entry name" value="EmrE-like"/>
</dbReference>
<evidence type="ECO:0000256" key="6">
    <source>
        <dbReference type="SAM" id="Phobius"/>
    </source>
</evidence>
<dbReference type="GO" id="GO:0016020">
    <property type="term" value="C:membrane"/>
    <property type="evidence" value="ECO:0007669"/>
    <property type="project" value="UniProtKB-SubCell"/>
</dbReference>
<feature type="transmembrane region" description="Helical" evidence="6">
    <location>
        <begin position="176"/>
        <end position="196"/>
    </location>
</feature>
<comment type="similarity">
    <text evidence="2">Belongs to the EamA transporter family.</text>
</comment>
<accession>A0A9X0QEK2</accession>
<dbReference type="Gene3D" id="1.10.3730.20">
    <property type="match status" value="1"/>
</dbReference>
<feature type="transmembrane region" description="Helical" evidence="6">
    <location>
        <begin position="295"/>
        <end position="312"/>
    </location>
</feature>
<comment type="subcellular location">
    <subcellularLocation>
        <location evidence="1">Membrane</location>
        <topology evidence="1">Multi-pass membrane protein</topology>
    </subcellularLocation>
</comment>
<evidence type="ECO:0000256" key="2">
    <source>
        <dbReference type="ARBA" id="ARBA00007362"/>
    </source>
</evidence>
<feature type="domain" description="EamA" evidence="7">
    <location>
        <begin position="178"/>
        <end position="312"/>
    </location>
</feature>
<keyword evidence="4 6" id="KW-1133">Transmembrane helix</keyword>
<evidence type="ECO:0000256" key="3">
    <source>
        <dbReference type="ARBA" id="ARBA00022692"/>
    </source>
</evidence>
<feature type="transmembrane region" description="Helical" evidence="6">
    <location>
        <begin position="147"/>
        <end position="164"/>
    </location>
</feature>
<dbReference type="InterPro" id="IPR000620">
    <property type="entry name" value="EamA_dom"/>
</dbReference>
<comment type="caution">
    <text evidence="8">The sequence shown here is derived from an EMBL/GenBank/DDBJ whole genome shotgun (WGS) entry which is preliminary data.</text>
</comment>
<dbReference type="RefSeq" id="WP_260698215.1">
    <property type="nucleotide sequence ID" value="NZ_JACHEB010000005.1"/>
</dbReference>
<evidence type="ECO:0000313" key="8">
    <source>
        <dbReference type="EMBL" id="MBB5328967.1"/>
    </source>
</evidence>